<name>A0A8H5BJ32_9AGAR</name>
<feature type="region of interest" description="Disordered" evidence="1">
    <location>
        <begin position="1"/>
        <end position="21"/>
    </location>
</feature>
<evidence type="ECO:0000313" key="2">
    <source>
        <dbReference type="EMBL" id="KAF5323776.1"/>
    </source>
</evidence>
<dbReference type="OrthoDB" id="10258955at2759"/>
<evidence type="ECO:0000313" key="3">
    <source>
        <dbReference type="Proteomes" id="UP000567179"/>
    </source>
</evidence>
<comment type="caution">
    <text evidence="2">The sequence shown here is derived from an EMBL/GenBank/DDBJ whole genome shotgun (WGS) entry which is preliminary data.</text>
</comment>
<protein>
    <submittedName>
        <fullName evidence="2">Uncharacterized protein</fullName>
    </submittedName>
</protein>
<dbReference type="Gene3D" id="3.20.20.140">
    <property type="entry name" value="Metal-dependent hydrolases"/>
    <property type="match status" value="1"/>
</dbReference>
<dbReference type="AlphaFoldDB" id="A0A8H5BJ32"/>
<accession>A0A8H5BJ32</accession>
<keyword evidence="3" id="KW-1185">Reference proteome</keyword>
<gene>
    <name evidence="2" type="ORF">D9619_012907</name>
</gene>
<reference evidence="2 3" key="1">
    <citation type="journal article" date="2020" name="ISME J.">
        <title>Uncovering the hidden diversity of litter-decomposition mechanisms in mushroom-forming fungi.</title>
        <authorList>
            <person name="Floudas D."/>
            <person name="Bentzer J."/>
            <person name="Ahren D."/>
            <person name="Johansson T."/>
            <person name="Persson P."/>
            <person name="Tunlid A."/>
        </authorList>
    </citation>
    <scope>NUCLEOTIDE SEQUENCE [LARGE SCALE GENOMIC DNA]</scope>
    <source>
        <strain evidence="2 3">CBS 101986</strain>
    </source>
</reference>
<organism evidence="2 3">
    <name type="scientific">Psilocybe cf. subviscida</name>
    <dbReference type="NCBI Taxonomy" id="2480587"/>
    <lineage>
        <taxon>Eukaryota</taxon>
        <taxon>Fungi</taxon>
        <taxon>Dikarya</taxon>
        <taxon>Basidiomycota</taxon>
        <taxon>Agaricomycotina</taxon>
        <taxon>Agaricomycetes</taxon>
        <taxon>Agaricomycetidae</taxon>
        <taxon>Agaricales</taxon>
        <taxon>Agaricineae</taxon>
        <taxon>Strophariaceae</taxon>
        <taxon>Psilocybe</taxon>
    </lineage>
</organism>
<dbReference type="EMBL" id="JAACJJ010000017">
    <property type="protein sequence ID" value="KAF5323776.1"/>
    <property type="molecule type" value="Genomic_DNA"/>
</dbReference>
<evidence type="ECO:0000256" key="1">
    <source>
        <dbReference type="SAM" id="MobiDB-lite"/>
    </source>
</evidence>
<proteinExistence type="predicted"/>
<dbReference type="Proteomes" id="UP000567179">
    <property type="component" value="Unassembled WGS sequence"/>
</dbReference>
<sequence>MRRKPRQGIQPNPHGRTVELPSRIDTARTLVRKQDKFCEKVAAGEWDALRSENQDKDEDPKFPEDLQWEDLVDVAINLDGIVRFSNEFSFLVGSFNHAGETYLAPDLLQKTWMCTFLFQLPQEDWKKREAYRGSEFAPRVLAEHGIPVVMKAHYYGLDPIPALASVTSTPAKASGLGYQIGSVAEDLVLWDSHPLALGATPTQVFIDGITQLPRNAPVLRKSHALQGLPKVPNFDKEKKATVEWQGEIPLRARMIRASTVKNNTRADGFPTWVIHDSSEFAVEACSVMAVSSCPSSPAQSLGWQGKFSCA</sequence>